<feature type="transmembrane region" description="Helical" evidence="7">
    <location>
        <begin position="233"/>
        <end position="251"/>
    </location>
</feature>
<keyword evidence="4 7" id="KW-0812">Transmembrane</keyword>
<evidence type="ECO:0000256" key="2">
    <source>
        <dbReference type="ARBA" id="ARBA00022448"/>
    </source>
</evidence>
<feature type="domain" description="ABC transmembrane type-1" evidence="8">
    <location>
        <begin position="68"/>
        <end position="251"/>
    </location>
</feature>
<feature type="transmembrane region" description="Helical" evidence="7">
    <location>
        <begin position="119"/>
        <end position="144"/>
    </location>
</feature>
<evidence type="ECO:0000313" key="9">
    <source>
        <dbReference type="EMBL" id="OUN44110.1"/>
    </source>
</evidence>
<keyword evidence="10" id="KW-1185">Reference proteome</keyword>
<dbReference type="NCBIfam" id="TIGR01097">
    <property type="entry name" value="PhnE"/>
    <property type="match status" value="1"/>
</dbReference>
<dbReference type="PROSITE" id="PS50928">
    <property type="entry name" value="ABC_TM1"/>
    <property type="match status" value="1"/>
</dbReference>
<evidence type="ECO:0000259" key="8">
    <source>
        <dbReference type="PROSITE" id="PS50928"/>
    </source>
</evidence>
<gene>
    <name evidence="9" type="ORF">B5G21_02240</name>
</gene>
<dbReference type="PROSITE" id="PS51257">
    <property type="entry name" value="PROKAR_LIPOPROTEIN"/>
    <property type="match status" value="1"/>
</dbReference>
<dbReference type="CDD" id="cd06261">
    <property type="entry name" value="TM_PBP2"/>
    <property type="match status" value="1"/>
</dbReference>
<dbReference type="RefSeq" id="WP_087185858.1">
    <property type="nucleotide sequence ID" value="NZ_NFHO01000002.1"/>
</dbReference>
<proteinExistence type="inferred from homology"/>
<dbReference type="InterPro" id="IPR000515">
    <property type="entry name" value="MetI-like"/>
</dbReference>
<dbReference type="AlphaFoldDB" id="A0A1Y3UFF3"/>
<feature type="transmembrane region" description="Helical" evidence="7">
    <location>
        <begin position="178"/>
        <end position="196"/>
    </location>
</feature>
<dbReference type="PANTHER" id="PTHR30043:SF1">
    <property type="entry name" value="ABC TRANSPORT SYSTEM PERMEASE PROTEIN P69"/>
    <property type="match status" value="1"/>
</dbReference>
<dbReference type="GO" id="GO:0015416">
    <property type="term" value="F:ABC-type phosphonate transporter activity"/>
    <property type="evidence" value="ECO:0007669"/>
    <property type="project" value="InterPro"/>
</dbReference>
<evidence type="ECO:0000256" key="4">
    <source>
        <dbReference type="ARBA" id="ARBA00022692"/>
    </source>
</evidence>
<keyword evidence="5 7" id="KW-1133">Transmembrane helix</keyword>
<reference evidence="10" key="1">
    <citation type="submission" date="2017-04" db="EMBL/GenBank/DDBJ databases">
        <title>Function of individual gut microbiota members based on whole genome sequencing of pure cultures obtained from chicken caecum.</title>
        <authorList>
            <person name="Medvecky M."/>
            <person name="Cejkova D."/>
            <person name="Polansky O."/>
            <person name="Karasova D."/>
            <person name="Kubasova T."/>
            <person name="Cizek A."/>
            <person name="Rychlik I."/>
        </authorList>
    </citation>
    <scope>NUCLEOTIDE SEQUENCE [LARGE SCALE GENOMIC DNA]</scope>
    <source>
        <strain evidence="10">An70</strain>
    </source>
</reference>
<feature type="transmembrane region" description="Helical" evidence="7">
    <location>
        <begin position="76"/>
        <end position="98"/>
    </location>
</feature>
<dbReference type="EMBL" id="NFHO01000002">
    <property type="protein sequence ID" value="OUN44110.1"/>
    <property type="molecule type" value="Genomic_DNA"/>
</dbReference>
<dbReference type="Proteomes" id="UP000196560">
    <property type="component" value="Unassembled WGS sequence"/>
</dbReference>
<comment type="subcellular location">
    <subcellularLocation>
        <location evidence="1 7">Cell membrane</location>
        <topology evidence="1 7">Multi-pass membrane protein</topology>
    </subcellularLocation>
</comment>
<accession>A0A1Y3UFF3</accession>
<evidence type="ECO:0000256" key="5">
    <source>
        <dbReference type="ARBA" id="ARBA00022989"/>
    </source>
</evidence>
<keyword evidence="3" id="KW-1003">Cell membrane</keyword>
<dbReference type="SUPFAM" id="SSF161098">
    <property type="entry name" value="MetI-like"/>
    <property type="match status" value="1"/>
</dbReference>
<dbReference type="eggNOG" id="COG3639">
    <property type="taxonomic scope" value="Bacteria"/>
</dbReference>
<keyword evidence="6 7" id="KW-0472">Membrane</keyword>
<dbReference type="InterPro" id="IPR035906">
    <property type="entry name" value="MetI-like_sf"/>
</dbReference>
<evidence type="ECO:0000313" key="10">
    <source>
        <dbReference type="Proteomes" id="UP000196560"/>
    </source>
</evidence>
<evidence type="ECO:0000256" key="7">
    <source>
        <dbReference type="RuleBase" id="RU363032"/>
    </source>
</evidence>
<keyword evidence="2 7" id="KW-0813">Transport</keyword>
<dbReference type="PANTHER" id="PTHR30043">
    <property type="entry name" value="PHOSPHONATES TRANSPORT SYSTEM PERMEASE PROTEIN"/>
    <property type="match status" value="1"/>
</dbReference>
<evidence type="ECO:0000256" key="1">
    <source>
        <dbReference type="ARBA" id="ARBA00004651"/>
    </source>
</evidence>
<dbReference type="InterPro" id="IPR005769">
    <property type="entry name" value="PhnE/PtxC"/>
</dbReference>
<evidence type="ECO:0000256" key="6">
    <source>
        <dbReference type="ARBA" id="ARBA00023136"/>
    </source>
</evidence>
<name>A0A1Y3UFF3_9ACTN</name>
<comment type="caution">
    <text evidence="9">The sequence shown here is derived from an EMBL/GenBank/DDBJ whole genome shotgun (WGS) entry which is preliminary data.</text>
</comment>
<dbReference type="Pfam" id="PF00528">
    <property type="entry name" value="BPD_transp_1"/>
    <property type="match status" value="1"/>
</dbReference>
<dbReference type="Gene3D" id="1.10.3720.10">
    <property type="entry name" value="MetI-like"/>
    <property type="match status" value="1"/>
</dbReference>
<feature type="transmembrane region" description="Helical" evidence="7">
    <location>
        <begin position="208"/>
        <end position="227"/>
    </location>
</feature>
<dbReference type="GO" id="GO:0005886">
    <property type="term" value="C:plasma membrane"/>
    <property type="evidence" value="ECO:0007669"/>
    <property type="project" value="UniProtKB-SubCell"/>
</dbReference>
<dbReference type="STRING" id="1118060.GCA_000311845_01685"/>
<protein>
    <submittedName>
        <fullName evidence="9">Phosphonate ABC transporter, permease protein PhnE</fullName>
    </submittedName>
</protein>
<evidence type="ECO:0000256" key="3">
    <source>
        <dbReference type="ARBA" id="ARBA00022475"/>
    </source>
</evidence>
<organism evidence="9 10">
    <name type="scientific">Enorma massiliensis</name>
    <dbReference type="NCBI Taxonomy" id="1472761"/>
    <lineage>
        <taxon>Bacteria</taxon>
        <taxon>Bacillati</taxon>
        <taxon>Actinomycetota</taxon>
        <taxon>Coriobacteriia</taxon>
        <taxon>Coriobacteriales</taxon>
        <taxon>Coriobacteriaceae</taxon>
        <taxon>Enorma</taxon>
    </lineage>
</organism>
<sequence>MKISETVHFDWYKNLFVVLVLVACVVASATMTDADFAEVIQGGPQVTAFLERFMQPDFSYIPTLIDPMIRTIKMSVLGTVIGFAVAVPLAFLATTVVTRNQVVTAIFRFILDVVRTIPNLLLAALTVAIVGIGEFSGVITIAVFTLGVVSQLIFETIETVDEGPIEAAEAVGATRVQIAFWSIAPQVMSQLASYLFYAFEINVRASTVLGYVGAGGIGVILNSSLGLLRYDRVSVIILMIFVVVAVVDFLSEAVRRRLA</sequence>
<comment type="similarity">
    <text evidence="7">Belongs to the binding-protein-dependent transport system permease family.</text>
</comment>